<evidence type="ECO:0000256" key="1">
    <source>
        <dbReference type="SAM" id="MobiDB-lite"/>
    </source>
</evidence>
<dbReference type="AlphaFoldDB" id="A0A1T4SC71"/>
<reference evidence="3 4" key="1">
    <citation type="submission" date="2017-02" db="EMBL/GenBank/DDBJ databases">
        <authorList>
            <person name="Peterson S.W."/>
        </authorList>
    </citation>
    <scope>NUCLEOTIDE SEQUENCE [LARGE SCALE GENOMIC DNA]</scope>
    <source>
        <strain evidence="3 4">USBA 369</strain>
    </source>
</reference>
<evidence type="ECO:0000259" key="2">
    <source>
        <dbReference type="Pfam" id="PF06904"/>
    </source>
</evidence>
<dbReference type="EMBL" id="FUXL01000010">
    <property type="protein sequence ID" value="SKA25767.1"/>
    <property type="molecule type" value="Genomic_DNA"/>
</dbReference>
<protein>
    <submittedName>
        <fullName evidence="3">Uncharacterized conserved protein</fullName>
    </submittedName>
</protein>
<feature type="compositionally biased region" description="Acidic residues" evidence="1">
    <location>
        <begin position="104"/>
        <end position="117"/>
    </location>
</feature>
<proteinExistence type="predicted"/>
<sequence length="346" mass="35731">MHKGCCGMIRLPPSLARPFLVAALTTPFLFGGAVGAPRVPPVGRVPLPTPRPAVDSASGEAGQSTRDGTAAFRTLPSSPTPKVKPASPAVPEAAPPAPSPKDDPEADGEGEAPDEPGDVPVPSESPTPPSSDETEGKAPAVPDKPRVLTYPDTPVFDPAAATEAARQTVEAQRCEEELKSRGVVFSVGDSISDGRCGVLRPVSVEKLSSGVTISPSTQLLCQTALALDKWVSDDVVPASKKAFDGASVTAISHASTYVCRQRVGGVKISEHSRGSAIDIAGFTVGSRDVPVKIYGSDTPEGAFEADIRATACGPFKTVLGPGSNADHETHFHLDLAARRAGATYCR</sequence>
<feature type="region of interest" description="Disordered" evidence="1">
    <location>
        <begin position="35"/>
        <end position="154"/>
    </location>
</feature>
<gene>
    <name evidence="3" type="ORF">SAMN05428963_1109</name>
</gene>
<evidence type="ECO:0000313" key="4">
    <source>
        <dbReference type="Proteomes" id="UP000190135"/>
    </source>
</evidence>
<dbReference type="STRING" id="1365950.SAMN05428963_1109"/>
<name>A0A1T4SC71_9HYPH</name>
<keyword evidence="4" id="KW-1185">Reference proteome</keyword>
<dbReference type="Proteomes" id="UP000190135">
    <property type="component" value="Unassembled WGS sequence"/>
</dbReference>
<feature type="domain" description="Extensin-like C-terminal" evidence="2">
    <location>
        <begin position="173"/>
        <end position="346"/>
    </location>
</feature>
<accession>A0A1T4SC71</accession>
<dbReference type="InterPro" id="IPR009683">
    <property type="entry name" value="Extensin-like_C"/>
</dbReference>
<feature type="compositionally biased region" description="Low complexity" evidence="1">
    <location>
        <begin position="76"/>
        <end position="92"/>
    </location>
</feature>
<dbReference type="Pfam" id="PF06904">
    <property type="entry name" value="Extensin-like_C"/>
    <property type="match status" value="1"/>
</dbReference>
<feature type="compositionally biased region" description="Low complexity" evidence="1">
    <location>
        <begin position="35"/>
        <end position="46"/>
    </location>
</feature>
<evidence type="ECO:0000313" key="3">
    <source>
        <dbReference type="EMBL" id="SKA25767.1"/>
    </source>
</evidence>
<organism evidence="3 4">
    <name type="scientific">Consotaella salsifontis</name>
    <dbReference type="NCBI Taxonomy" id="1365950"/>
    <lineage>
        <taxon>Bacteria</taxon>
        <taxon>Pseudomonadati</taxon>
        <taxon>Pseudomonadota</taxon>
        <taxon>Alphaproteobacteria</taxon>
        <taxon>Hyphomicrobiales</taxon>
        <taxon>Aurantimonadaceae</taxon>
        <taxon>Consotaella</taxon>
    </lineage>
</organism>